<dbReference type="GO" id="GO:0003735">
    <property type="term" value="F:structural constituent of ribosome"/>
    <property type="evidence" value="ECO:0007669"/>
    <property type="project" value="InterPro"/>
</dbReference>
<keyword evidence="5" id="KW-0699">rRNA-binding</keyword>
<dbReference type="NCBIfam" id="TIGR03953">
    <property type="entry name" value="rplD_bact"/>
    <property type="match status" value="1"/>
</dbReference>
<comment type="caution">
    <text evidence="7">The sequence shown here is derived from an EMBL/GenBank/DDBJ whole genome shotgun (WGS) entry which is preliminary data.</text>
</comment>
<protein>
    <recommendedName>
        <fullName evidence="4 5">Large ribosomal subunit protein uL4</fullName>
    </recommendedName>
</protein>
<dbReference type="InterPro" id="IPR002136">
    <property type="entry name" value="Ribosomal_uL4"/>
</dbReference>
<dbReference type="GO" id="GO:0019843">
    <property type="term" value="F:rRNA binding"/>
    <property type="evidence" value="ECO:0007669"/>
    <property type="project" value="UniProtKB-UniRule"/>
</dbReference>
<name>A0A2H0VFA9_9BACT</name>
<dbReference type="InterPro" id="IPR023574">
    <property type="entry name" value="Ribosomal_uL4_dom_sf"/>
</dbReference>
<dbReference type="PANTHER" id="PTHR10746:SF6">
    <property type="entry name" value="LARGE RIBOSOMAL SUBUNIT PROTEIN UL4M"/>
    <property type="match status" value="1"/>
</dbReference>
<keyword evidence="5" id="KW-0694">RNA-binding</keyword>
<feature type="compositionally biased region" description="Basic residues" evidence="6">
    <location>
        <begin position="59"/>
        <end position="76"/>
    </location>
</feature>
<dbReference type="GO" id="GO:0005840">
    <property type="term" value="C:ribosome"/>
    <property type="evidence" value="ECO:0007669"/>
    <property type="project" value="UniProtKB-KW"/>
</dbReference>
<keyword evidence="3 5" id="KW-0687">Ribonucleoprotein</keyword>
<dbReference type="AlphaFoldDB" id="A0A2H0VFA9"/>
<evidence type="ECO:0000256" key="5">
    <source>
        <dbReference type="HAMAP-Rule" id="MF_01328"/>
    </source>
</evidence>
<proteinExistence type="inferred from homology"/>
<comment type="function">
    <text evidence="5">Forms part of the polypeptide exit tunnel.</text>
</comment>
<evidence type="ECO:0000313" key="7">
    <source>
        <dbReference type="EMBL" id="PIR97776.1"/>
    </source>
</evidence>
<dbReference type="Proteomes" id="UP000231466">
    <property type="component" value="Unassembled WGS sequence"/>
</dbReference>
<dbReference type="EMBL" id="PFAH01000009">
    <property type="protein sequence ID" value="PIR97776.1"/>
    <property type="molecule type" value="Genomic_DNA"/>
</dbReference>
<accession>A0A2H0VFA9</accession>
<evidence type="ECO:0000313" key="8">
    <source>
        <dbReference type="Proteomes" id="UP000231466"/>
    </source>
</evidence>
<dbReference type="GO" id="GO:0006412">
    <property type="term" value="P:translation"/>
    <property type="evidence" value="ECO:0007669"/>
    <property type="project" value="UniProtKB-UniRule"/>
</dbReference>
<comment type="similarity">
    <text evidence="1 5">Belongs to the universal ribosomal protein uL4 family.</text>
</comment>
<evidence type="ECO:0000256" key="4">
    <source>
        <dbReference type="ARBA" id="ARBA00035244"/>
    </source>
</evidence>
<evidence type="ECO:0000256" key="6">
    <source>
        <dbReference type="SAM" id="MobiDB-lite"/>
    </source>
</evidence>
<evidence type="ECO:0000256" key="3">
    <source>
        <dbReference type="ARBA" id="ARBA00023274"/>
    </source>
</evidence>
<dbReference type="Gene3D" id="3.40.1370.10">
    <property type="match status" value="1"/>
</dbReference>
<keyword evidence="2 5" id="KW-0689">Ribosomal protein</keyword>
<dbReference type="PANTHER" id="PTHR10746">
    <property type="entry name" value="50S RIBOSOMAL PROTEIN L4"/>
    <property type="match status" value="1"/>
</dbReference>
<dbReference type="Pfam" id="PF00573">
    <property type="entry name" value="Ribosomal_L4"/>
    <property type="match status" value="1"/>
</dbReference>
<dbReference type="HAMAP" id="MF_01328_B">
    <property type="entry name" value="Ribosomal_uL4_B"/>
    <property type="match status" value="1"/>
</dbReference>
<evidence type="ECO:0000256" key="2">
    <source>
        <dbReference type="ARBA" id="ARBA00022980"/>
    </source>
</evidence>
<gene>
    <name evidence="5" type="primary">rplD</name>
    <name evidence="7" type="ORF">COT89_02585</name>
</gene>
<dbReference type="InterPro" id="IPR013005">
    <property type="entry name" value="Ribosomal_uL4-like"/>
</dbReference>
<comment type="function">
    <text evidence="5">One of the primary rRNA binding proteins, this protein initially binds near the 5'-end of the 23S rRNA. It is important during the early stages of 50S assembly. It makes multiple contacts with different domains of the 23S rRNA in the assembled 50S subunit and ribosome.</text>
</comment>
<evidence type="ECO:0000256" key="1">
    <source>
        <dbReference type="ARBA" id="ARBA00010528"/>
    </source>
</evidence>
<dbReference type="SUPFAM" id="SSF52166">
    <property type="entry name" value="Ribosomal protein L4"/>
    <property type="match status" value="1"/>
</dbReference>
<dbReference type="GO" id="GO:1990904">
    <property type="term" value="C:ribonucleoprotein complex"/>
    <property type="evidence" value="ECO:0007669"/>
    <property type="project" value="UniProtKB-KW"/>
</dbReference>
<reference evidence="8" key="1">
    <citation type="submission" date="2017-09" db="EMBL/GenBank/DDBJ databases">
        <title>Depth-based differentiation of microbial function through sediment-hosted aquifers and enrichment of novel symbionts in the deep terrestrial subsurface.</title>
        <authorList>
            <person name="Probst A.J."/>
            <person name="Ladd B."/>
            <person name="Jarett J.K."/>
            <person name="Geller-Mcgrath D.E."/>
            <person name="Sieber C.M.K."/>
            <person name="Emerson J.B."/>
            <person name="Anantharaman K."/>
            <person name="Thomas B.C."/>
            <person name="Malmstrom R."/>
            <person name="Stieglmeier M."/>
            <person name="Klingl A."/>
            <person name="Woyke T."/>
            <person name="Ryan C.M."/>
            <person name="Banfield J.F."/>
        </authorList>
    </citation>
    <scope>NUCLEOTIDE SEQUENCE [LARGE SCALE GENOMIC DNA]</scope>
</reference>
<organism evidence="7 8">
    <name type="scientific">Candidatus Colwellbacteria bacterium CG10_big_fil_rev_8_21_14_0_10_42_22</name>
    <dbReference type="NCBI Taxonomy" id="1974540"/>
    <lineage>
        <taxon>Bacteria</taxon>
        <taxon>Candidatus Colwelliibacteriota</taxon>
    </lineage>
</organism>
<feature type="region of interest" description="Disordered" evidence="6">
    <location>
        <begin position="53"/>
        <end position="85"/>
    </location>
</feature>
<comment type="subunit">
    <text evidence="5">Part of the 50S ribosomal subunit.</text>
</comment>
<sequence length="210" mass="23854">MQTDLYNQKGEKSGKVELAERVFSCPWNADLVHQALRVQTINQIRPWAHVKDRGEVRGGGKKPWRQKGTGRARHGSIRSPIWKGGGVTHGPNNKKVFSLKINKKMRQKAMFCVLSRRFNEGEVKIFENIKIDEPKTGLLVKWLKDASINQSVLIIVDPENKNLFRAVSNVSKATVVDPRSLNVYDLLRPATILIEKNALDLINEHYHAGR</sequence>